<comment type="similarity">
    <text evidence="2">Belongs to the OmpP1/FadL family.</text>
</comment>
<keyword evidence="7" id="KW-0998">Cell outer membrane</keyword>
<evidence type="ECO:0008006" key="10">
    <source>
        <dbReference type="Google" id="ProtNLM"/>
    </source>
</evidence>
<evidence type="ECO:0000313" key="8">
    <source>
        <dbReference type="EMBL" id="KAA3762389.1"/>
    </source>
</evidence>
<protein>
    <recommendedName>
        <fullName evidence="10">Outer membrane beta-barrel protein</fullName>
    </recommendedName>
</protein>
<reference evidence="8 9" key="1">
    <citation type="journal article" date="2019" name="Nat. Med.">
        <title>A library of human gut bacterial isolates paired with longitudinal multiomics data enables mechanistic microbiome research.</title>
        <authorList>
            <person name="Poyet M."/>
            <person name="Groussin M."/>
            <person name="Gibbons S.M."/>
            <person name="Avila-Pacheco J."/>
            <person name="Jiang X."/>
            <person name="Kearney S.M."/>
            <person name="Perrotta A.R."/>
            <person name="Berdy B."/>
            <person name="Zhao S."/>
            <person name="Lieberman T.D."/>
            <person name="Swanson P.K."/>
            <person name="Smith M."/>
            <person name="Roesemann S."/>
            <person name="Alexander J.E."/>
            <person name="Rich S.A."/>
            <person name="Livny J."/>
            <person name="Vlamakis H."/>
            <person name="Clish C."/>
            <person name="Bullock K."/>
            <person name="Deik A."/>
            <person name="Scott J."/>
            <person name="Pierce K.A."/>
            <person name="Xavier R.J."/>
            <person name="Alm E.J."/>
        </authorList>
    </citation>
    <scope>NUCLEOTIDE SEQUENCE [LARGE SCALE GENOMIC DNA]</scope>
    <source>
        <strain evidence="8 9">BIOML-A10</strain>
    </source>
</reference>
<name>A0A7J4XGJ3_9BACE</name>
<evidence type="ECO:0000256" key="2">
    <source>
        <dbReference type="ARBA" id="ARBA00008163"/>
    </source>
</evidence>
<dbReference type="PANTHER" id="PTHR35093:SF8">
    <property type="entry name" value="OUTER MEMBRANE PROTEIN NMB0088-RELATED"/>
    <property type="match status" value="1"/>
</dbReference>
<dbReference type="InterPro" id="IPR005017">
    <property type="entry name" value="OMPP1/FadL/TodX"/>
</dbReference>
<evidence type="ECO:0000256" key="3">
    <source>
        <dbReference type="ARBA" id="ARBA00022452"/>
    </source>
</evidence>
<dbReference type="AlphaFoldDB" id="A0A7J4XGJ3"/>
<evidence type="ECO:0000256" key="1">
    <source>
        <dbReference type="ARBA" id="ARBA00004571"/>
    </source>
</evidence>
<keyword evidence="6" id="KW-0472">Membrane</keyword>
<comment type="caution">
    <text evidence="8">The sequence shown here is derived from an EMBL/GenBank/DDBJ whole genome shotgun (WGS) entry which is preliminary data.</text>
</comment>
<evidence type="ECO:0000313" key="9">
    <source>
        <dbReference type="Proteomes" id="UP000422221"/>
    </source>
</evidence>
<comment type="subcellular location">
    <subcellularLocation>
        <location evidence="1">Cell outer membrane</location>
        <topology evidence="1">Multi-pass membrane protein</topology>
    </subcellularLocation>
</comment>
<dbReference type="PANTHER" id="PTHR35093">
    <property type="entry name" value="OUTER MEMBRANE PROTEIN NMB0088-RELATED"/>
    <property type="match status" value="1"/>
</dbReference>
<dbReference type="SUPFAM" id="SSF56935">
    <property type="entry name" value="Porins"/>
    <property type="match status" value="1"/>
</dbReference>
<keyword evidence="3" id="KW-1134">Transmembrane beta strand</keyword>
<sequence length="506" mass="54974">MRKLSLISIVLLIVSIPTFAGGLLTNTNQHVLFLRMLARDASTDIDAVYSNPAGLAFMEDGFHLSFNGQSAFQTRTITSTFAPFAGFGGNATKVYKGEASAPFVPSVFAVYKKGDWAFSGSFAVTGGGGKATFNEGLGSFESQVSVIPMAMKAAGAGLVNGGLLPENPFANTDRYSVDSYMRGKQMIFGVQLGATYKITDYLSVFGGLRMNYVSNGYEGHIRDIQANIGDKMVNLNQTFAAYADQFNKLAAAAEVAGQPEAAKKYAAAAAMATDYAGKTQDKYLDCDQTGWGVTPIIGADFKMGKWNVGVKYEFNTKLNVENKTRVDDTKLFAPGVNTPHDIPSLLTVGVSYEILPVLRASVGYHHFFDTHAKMADATNLITGERTGKQHFIDKGTNEYLAGIEWDVCKWAQISAGMQRTKYGVEDSYQSDMSFAVSSYSFGFGAGFNIAKNLKLNIAYFWTDYEDYTKKWSDYNGISALAGQAIPGTDVFSRTNKVFGIGLDYKF</sequence>
<dbReference type="GO" id="GO:0015483">
    <property type="term" value="F:long-chain fatty acid transporting porin activity"/>
    <property type="evidence" value="ECO:0007669"/>
    <property type="project" value="TreeGrafter"/>
</dbReference>
<keyword evidence="4" id="KW-0812">Transmembrane</keyword>
<dbReference type="EMBL" id="VWMK01000015">
    <property type="protein sequence ID" value="KAA3762389.1"/>
    <property type="molecule type" value="Genomic_DNA"/>
</dbReference>
<evidence type="ECO:0000256" key="6">
    <source>
        <dbReference type="ARBA" id="ARBA00023136"/>
    </source>
</evidence>
<evidence type="ECO:0000256" key="5">
    <source>
        <dbReference type="ARBA" id="ARBA00022729"/>
    </source>
</evidence>
<dbReference type="RefSeq" id="WP_005930279.1">
    <property type="nucleotide sequence ID" value="NZ_CABKSE010000002.1"/>
</dbReference>
<evidence type="ECO:0000256" key="4">
    <source>
        <dbReference type="ARBA" id="ARBA00022692"/>
    </source>
</evidence>
<dbReference type="Proteomes" id="UP000422221">
    <property type="component" value="Unassembled WGS sequence"/>
</dbReference>
<dbReference type="Gene3D" id="2.40.160.60">
    <property type="entry name" value="Outer membrane protein transport protein (OMPP1/FadL/TodX)"/>
    <property type="match status" value="1"/>
</dbReference>
<gene>
    <name evidence="8" type="ORF">F3F73_14950</name>
</gene>
<proteinExistence type="inferred from homology"/>
<keyword evidence="5" id="KW-0732">Signal</keyword>
<organism evidence="8 9">
    <name type="scientific">Bacteroides salyersiae</name>
    <dbReference type="NCBI Taxonomy" id="291644"/>
    <lineage>
        <taxon>Bacteria</taxon>
        <taxon>Pseudomonadati</taxon>
        <taxon>Bacteroidota</taxon>
        <taxon>Bacteroidia</taxon>
        <taxon>Bacteroidales</taxon>
        <taxon>Bacteroidaceae</taxon>
        <taxon>Bacteroides</taxon>
    </lineage>
</organism>
<dbReference type="GO" id="GO:0009279">
    <property type="term" value="C:cell outer membrane"/>
    <property type="evidence" value="ECO:0007669"/>
    <property type="project" value="UniProtKB-SubCell"/>
</dbReference>
<accession>A0A7J4XGJ3</accession>
<evidence type="ECO:0000256" key="7">
    <source>
        <dbReference type="ARBA" id="ARBA00023237"/>
    </source>
</evidence>